<dbReference type="Pfam" id="PF05258">
    <property type="entry name" value="DciA"/>
    <property type="match status" value="1"/>
</dbReference>
<evidence type="ECO:0000313" key="7">
    <source>
        <dbReference type="Proteomes" id="UP000028980"/>
    </source>
</evidence>
<dbReference type="AlphaFoldDB" id="A0A081DA94"/>
<gene>
    <name evidence="4" type="ORF">IL45_13005</name>
    <name evidence="3" type="ORF">JCM19275_2015</name>
    <name evidence="1" type="ORF">JCM19296_1432</name>
    <name evidence="2" type="ORF">JCM19314_1939</name>
    <name evidence="5" type="ORF">LY02_02381</name>
</gene>
<dbReference type="Proteomes" id="UP000028531">
    <property type="component" value="Unassembled WGS sequence"/>
</dbReference>
<dbReference type="PANTHER" id="PTHR36456:SF1">
    <property type="entry name" value="UPF0232 PROTEIN SCO3875"/>
    <property type="match status" value="1"/>
</dbReference>
<dbReference type="EMBL" id="PVNA01000005">
    <property type="protein sequence ID" value="PRX12729.1"/>
    <property type="molecule type" value="Genomic_DNA"/>
</dbReference>
<comment type="caution">
    <text evidence="1">The sequence shown here is derived from an EMBL/GenBank/DDBJ whole genome shotgun (WGS) entry which is preliminary data.</text>
</comment>
<reference evidence="4 6" key="2">
    <citation type="submission" date="2014-07" db="EMBL/GenBank/DDBJ databases">
        <title>Draft genome sequence of Nonlabens ulvanivorans, an ulvan degrading bacterium.</title>
        <authorList>
            <person name="Kopel M."/>
            <person name="Helbert W."/>
            <person name="Henrissat B."/>
            <person name="Doniger T."/>
            <person name="Banin E."/>
        </authorList>
    </citation>
    <scope>NUCLEOTIDE SEQUENCE [LARGE SCALE GENOMIC DNA]</scope>
    <source>
        <strain evidence="4 6">PLR</strain>
    </source>
</reference>
<dbReference type="EMBL" id="BBMM01000005">
    <property type="protein sequence ID" value="GAL00331.1"/>
    <property type="molecule type" value="Genomic_DNA"/>
</dbReference>
<dbReference type="Proteomes" id="UP000029647">
    <property type="component" value="Unassembled WGS sequence"/>
</dbReference>
<reference evidence="7 8" key="1">
    <citation type="journal article" date="2014" name="Genome Announc.">
        <title>Draft Genome Sequences of Marine Flavobacterium Nonlabens Strains NR17, NR24, NR27, NR32, NR33, and Ara13.</title>
        <authorList>
            <person name="Nakanishi M."/>
            <person name="Meirelles P."/>
            <person name="Suzuki R."/>
            <person name="Takatani N."/>
            <person name="Mino S."/>
            <person name="Suda W."/>
            <person name="Oshima K."/>
            <person name="Hattori M."/>
            <person name="Ohkuma M."/>
            <person name="Hosokawa M."/>
            <person name="Miyashita K."/>
            <person name="Thompson F.L."/>
            <person name="Niwa A."/>
            <person name="Sawabe T."/>
            <person name="Sawabe T."/>
        </authorList>
    </citation>
    <scope>NUCLEOTIDE SEQUENCE [LARGE SCALE GENOMIC DNA]</scope>
    <source>
        <strain evidence="3">JCM 19275</strain>
        <strain evidence="1">JCM 19296</strain>
        <strain evidence="2">JCM 19314</strain>
        <strain evidence="9">JCM19275</strain>
        <strain evidence="7">JCM19296</strain>
        <strain evidence="8">JCM19314</strain>
    </source>
</reference>
<dbReference type="Proteomes" id="UP000239997">
    <property type="component" value="Unassembled WGS sequence"/>
</dbReference>
<dbReference type="RefSeq" id="WP_036584608.1">
    <property type="nucleotide sequence ID" value="NZ_CP138994.1"/>
</dbReference>
<evidence type="ECO:0000313" key="9">
    <source>
        <dbReference type="Proteomes" id="UP000029647"/>
    </source>
</evidence>
<dbReference type="EMBL" id="BBNT01000005">
    <property type="protein sequence ID" value="GAL75564.1"/>
    <property type="molecule type" value="Genomic_DNA"/>
</dbReference>
<evidence type="ECO:0000313" key="6">
    <source>
        <dbReference type="Proteomes" id="UP000028531"/>
    </source>
</evidence>
<protein>
    <submittedName>
        <fullName evidence="3">Putative RNA-binding protein</fullName>
    </submittedName>
    <submittedName>
        <fullName evidence="5">Uncharacterized protein DUF721</fullName>
    </submittedName>
    <submittedName>
        <fullName evidence="1 2">Zn-ribbon-containing</fullName>
    </submittedName>
</protein>
<dbReference type="InterPro" id="IPR007922">
    <property type="entry name" value="DciA-like"/>
</dbReference>
<sequence length="99" mass="11422">MRKNKKDDFLNMSEALNDFKAQNKLQKGFARVDVETAWKEVMGNGIMTYTTQIKYSGTTLFISLSSSVLREELLYGRTKIMENLNKHLGSNMIEKLVLR</sequence>
<name>A0A081DA94_NONUL</name>
<dbReference type="EMBL" id="JPJI01000032">
    <property type="protein sequence ID" value="KEZ93041.1"/>
    <property type="molecule type" value="Genomic_DNA"/>
</dbReference>
<keyword evidence="10" id="KW-1185">Reference proteome</keyword>
<evidence type="ECO:0000313" key="3">
    <source>
        <dbReference type="EMBL" id="GAL75564.1"/>
    </source>
</evidence>
<dbReference type="PANTHER" id="PTHR36456">
    <property type="entry name" value="UPF0232 PROTEIN SCO3875"/>
    <property type="match status" value="1"/>
</dbReference>
<dbReference type="Proteomes" id="UP000029226">
    <property type="component" value="Unassembled WGS sequence"/>
</dbReference>
<evidence type="ECO:0000313" key="10">
    <source>
        <dbReference type="Proteomes" id="UP000239997"/>
    </source>
</evidence>
<evidence type="ECO:0000313" key="1">
    <source>
        <dbReference type="EMBL" id="GAK75840.1"/>
    </source>
</evidence>
<organism evidence="1 7">
    <name type="scientific">Nonlabens ulvanivorans</name>
    <name type="common">Persicivirga ulvanivorans</name>
    <dbReference type="NCBI Taxonomy" id="906888"/>
    <lineage>
        <taxon>Bacteria</taxon>
        <taxon>Pseudomonadati</taxon>
        <taxon>Bacteroidota</taxon>
        <taxon>Flavobacteriia</taxon>
        <taxon>Flavobacteriales</taxon>
        <taxon>Flavobacteriaceae</taxon>
        <taxon>Nonlabens</taxon>
    </lineage>
</organism>
<evidence type="ECO:0000313" key="2">
    <source>
        <dbReference type="EMBL" id="GAL00331.1"/>
    </source>
</evidence>
<dbReference type="Proteomes" id="UP000028980">
    <property type="component" value="Unassembled WGS sequence"/>
</dbReference>
<evidence type="ECO:0000313" key="5">
    <source>
        <dbReference type="EMBL" id="PRX12729.1"/>
    </source>
</evidence>
<reference evidence="5 10" key="3">
    <citation type="submission" date="2018-03" db="EMBL/GenBank/DDBJ databases">
        <title>Genomic Encyclopedia of Archaeal and Bacterial Type Strains, Phase II (KMG-II): from individual species to whole genera.</title>
        <authorList>
            <person name="Goeker M."/>
        </authorList>
    </citation>
    <scope>NUCLEOTIDE SEQUENCE [LARGE SCALE GENOMIC DNA]</scope>
    <source>
        <strain evidence="5 10">DSM 22727</strain>
    </source>
</reference>
<evidence type="ECO:0000313" key="8">
    <source>
        <dbReference type="Proteomes" id="UP000029226"/>
    </source>
</evidence>
<evidence type="ECO:0000313" key="4">
    <source>
        <dbReference type="EMBL" id="KEZ93041.1"/>
    </source>
</evidence>
<accession>A0A081DA94</accession>
<proteinExistence type="predicted"/>
<dbReference type="EMBL" id="BBLG01000002">
    <property type="protein sequence ID" value="GAK75840.1"/>
    <property type="molecule type" value="Genomic_DNA"/>
</dbReference>